<dbReference type="EMBL" id="JAAAMG010000006">
    <property type="protein sequence ID" value="NDW04738.1"/>
    <property type="molecule type" value="Genomic_DNA"/>
</dbReference>
<dbReference type="InterPro" id="IPR049591">
    <property type="entry name" value="CE4_u4-like"/>
</dbReference>
<name>A0A6N9T756_9HYPH</name>
<dbReference type="AlphaFoldDB" id="A0A6N9T756"/>
<sequence>MQTFDQLDQELDRWTAEGRAVPLWWRDDDAATATPELTRLVAMARRHRLPLAIAAVPARMEPGLVGALSAPGVTVLQHGFAHVNHAGAGKRAVECGGDRPAKAVLAELGEGMRMLMREFGASFLPILVPPWNRIDPAVAAGLQQQGYFGLSSFGPRHFEGQGDGGKGGEGSTEDAPLVLPPRCAVINAHLDLLTWKEGPAFAGAEKLIRLFAERLEDRRLGRTDPAEPFGILTHHLAHDEATWSFLERLLGRLGSHPAIRFLPITTLLAETPVR</sequence>
<proteinExistence type="predicted"/>
<keyword evidence="2" id="KW-1185">Reference proteome</keyword>
<comment type="caution">
    <text evidence="1">The sequence shown here is derived from an EMBL/GenBank/DDBJ whole genome shotgun (WGS) entry which is preliminary data.</text>
</comment>
<evidence type="ECO:0008006" key="3">
    <source>
        <dbReference type="Google" id="ProtNLM"/>
    </source>
</evidence>
<organism evidence="1 2">
    <name type="scientific">Jiella pacifica</name>
    <dbReference type="NCBI Taxonomy" id="2696469"/>
    <lineage>
        <taxon>Bacteria</taxon>
        <taxon>Pseudomonadati</taxon>
        <taxon>Pseudomonadota</taxon>
        <taxon>Alphaproteobacteria</taxon>
        <taxon>Hyphomicrobiales</taxon>
        <taxon>Aurantimonadaceae</taxon>
        <taxon>Jiella</taxon>
    </lineage>
</organism>
<evidence type="ECO:0000313" key="2">
    <source>
        <dbReference type="Proteomes" id="UP000469011"/>
    </source>
</evidence>
<reference evidence="1 2" key="1">
    <citation type="submission" date="2020-01" db="EMBL/GenBank/DDBJ databases">
        <title>Jiella pacifica sp. nov.</title>
        <authorList>
            <person name="Xue Z."/>
            <person name="Zhu S."/>
            <person name="Chen J."/>
            <person name="Yang J."/>
        </authorList>
    </citation>
    <scope>NUCLEOTIDE SEQUENCE [LARGE SCALE GENOMIC DNA]</scope>
    <source>
        <strain evidence="1 2">40Bstr34</strain>
    </source>
</reference>
<accession>A0A6N9T756</accession>
<dbReference type="RefSeq" id="WP_163462984.1">
    <property type="nucleotide sequence ID" value="NZ_JAAAMG010000006.1"/>
</dbReference>
<protein>
    <recommendedName>
        <fullName evidence="3">Polysaccharide deacetylase</fullName>
    </recommendedName>
</protein>
<dbReference type="Gene3D" id="3.20.20.370">
    <property type="entry name" value="Glycoside hydrolase/deacetylase"/>
    <property type="match status" value="1"/>
</dbReference>
<dbReference type="SUPFAM" id="SSF88713">
    <property type="entry name" value="Glycoside hydrolase/deacetylase"/>
    <property type="match status" value="1"/>
</dbReference>
<evidence type="ECO:0000313" key="1">
    <source>
        <dbReference type="EMBL" id="NDW04738.1"/>
    </source>
</evidence>
<dbReference type="Proteomes" id="UP000469011">
    <property type="component" value="Unassembled WGS sequence"/>
</dbReference>
<gene>
    <name evidence="1" type="ORF">GTK09_09880</name>
</gene>
<dbReference type="GO" id="GO:0005975">
    <property type="term" value="P:carbohydrate metabolic process"/>
    <property type="evidence" value="ECO:0007669"/>
    <property type="project" value="InterPro"/>
</dbReference>
<dbReference type="CDD" id="cd10928">
    <property type="entry name" value="CE4_u4"/>
    <property type="match status" value="1"/>
</dbReference>
<dbReference type="InterPro" id="IPR011330">
    <property type="entry name" value="Glyco_hydro/deAcase_b/a-brl"/>
</dbReference>